<evidence type="ECO:0000313" key="1">
    <source>
        <dbReference type="EMBL" id="KAL3402177.1"/>
    </source>
</evidence>
<reference evidence="1 2" key="1">
    <citation type="journal article" date="2024" name="bioRxiv">
        <title>A reference genome for Trichogramma kaykai: A tiny desert-dwelling parasitoid wasp with competing sex-ratio distorters.</title>
        <authorList>
            <person name="Culotta J."/>
            <person name="Lindsey A.R."/>
        </authorList>
    </citation>
    <scope>NUCLEOTIDE SEQUENCE [LARGE SCALE GENOMIC DNA]</scope>
    <source>
        <strain evidence="1 2">KSX58</strain>
    </source>
</reference>
<dbReference type="EMBL" id="JBJJXI010000037">
    <property type="protein sequence ID" value="KAL3402177.1"/>
    <property type="molecule type" value="Genomic_DNA"/>
</dbReference>
<dbReference type="Proteomes" id="UP001627154">
    <property type="component" value="Unassembled WGS sequence"/>
</dbReference>
<name>A0ABD2XBP5_9HYME</name>
<comment type="caution">
    <text evidence="1">The sequence shown here is derived from an EMBL/GenBank/DDBJ whole genome shotgun (WGS) entry which is preliminary data.</text>
</comment>
<keyword evidence="2" id="KW-1185">Reference proteome</keyword>
<evidence type="ECO:0000313" key="2">
    <source>
        <dbReference type="Proteomes" id="UP001627154"/>
    </source>
</evidence>
<organism evidence="1 2">
    <name type="scientific">Trichogramma kaykai</name>
    <dbReference type="NCBI Taxonomy" id="54128"/>
    <lineage>
        <taxon>Eukaryota</taxon>
        <taxon>Metazoa</taxon>
        <taxon>Ecdysozoa</taxon>
        <taxon>Arthropoda</taxon>
        <taxon>Hexapoda</taxon>
        <taxon>Insecta</taxon>
        <taxon>Pterygota</taxon>
        <taxon>Neoptera</taxon>
        <taxon>Endopterygota</taxon>
        <taxon>Hymenoptera</taxon>
        <taxon>Apocrita</taxon>
        <taxon>Proctotrupomorpha</taxon>
        <taxon>Chalcidoidea</taxon>
        <taxon>Trichogrammatidae</taxon>
        <taxon>Trichogramma</taxon>
    </lineage>
</organism>
<proteinExistence type="predicted"/>
<sequence>MWARHILSCSTVAPRLIFQNCKIMSATVIPKITTKRRRRERRDHNFRKRNLIDDDRTPYVPRITPVVRRYGRRHSRCGVGLTKKRICKIRVTLGGWGVQASVCEYNGLVYYNIVVCTRAARDFCVYHVGQFGSILMQIVTYVHYACEYILN</sequence>
<dbReference type="AlphaFoldDB" id="A0ABD2XBP5"/>
<gene>
    <name evidence="1" type="ORF">TKK_004724</name>
</gene>
<accession>A0ABD2XBP5</accession>
<protein>
    <submittedName>
        <fullName evidence="1">Uncharacterized protein</fullName>
    </submittedName>
</protein>